<dbReference type="Proteomes" id="UP000245698">
    <property type="component" value="Unassembled WGS sequence"/>
</dbReference>
<dbReference type="AlphaFoldDB" id="A0A2P9AVR5"/>
<name>A0A2P9AVR5_9HYPH</name>
<organism evidence="2 3">
    <name type="scientific">Mesorhizobium delmotii</name>
    <dbReference type="NCBI Taxonomy" id="1631247"/>
    <lineage>
        <taxon>Bacteria</taxon>
        <taxon>Pseudomonadati</taxon>
        <taxon>Pseudomonadota</taxon>
        <taxon>Alphaproteobacteria</taxon>
        <taxon>Hyphomicrobiales</taxon>
        <taxon>Phyllobacteriaceae</taxon>
        <taxon>Mesorhizobium</taxon>
    </lineage>
</organism>
<keyword evidence="1" id="KW-0812">Transmembrane</keyword>
<dbReference type="EMBL" id="FUIG01000070">
    <property type="protein sequence ID" value="SJM35194.1"/>
    <property type="molecule type" value="Genomic_DNA"/>
</dbReference>
<evidence type="ECO:0000313" key="2">
    <source>
        <dbReference type="EMBL" id="SJM35194.1"/>
    </source>
</evidence>
<protein>
    <submittedName>
        <fullName evidence="2">Uncharacterized protein</fullName>
    </submittedName>
</protein>
<proteinExistence type="predicted"/>
<keyword evidence="1" id="KW-1133">Transmembrane helix</keyword>
<feature type="transmembrane region" description="Helical" evidence="1">
    <location>
        <begin position="6"/>
        <end position="25"/>
    </location>
</feature>
<accession>A0A2P9AVR5</accession>
<reference evidence="3" key="1">
    <citation type="submission" date="2016-12" db="EMBL/GenBank/DDBJ databases">
        <authorList>
            <person name="Brunel B."/>
        </authorList>
    </citation>
    <scope>NUCLEOTIDE SEQUENCE [LARGE SCALE GENOMIC DNA]</scope>
</reference>
<evidence type="ECO:0000256" key="1">
    <source>
        <dbReference type="SAM" id="Phobius"/>
    </source>
</evidence>
<keyword evidence="3" id="KW-1185">Reference proteome</keyword>
<keyword evidence="1" id="KW-0472">Membrane</keyword>
<evidence type="ECO:0000313" key="3">
    <source>
        <dbReference type="Proteomes" id="UP000245698"/>
    </source>
</evidence>
<sequence>MHEARGRGIVSLTFIVMIAIQVPLLSSVSMKLYSAAGVGMYIRDILGRAVGKVGCCCSAQKSLHQIWRNCSPACSPGQPVLPANLLSRSE</sequence>
<gene>
    <name evidence="2" type="ORF">BQ8482_60205</name>
</gene>